<dbReference type="EMBL" id="MCRK01000044">
    <property type="protein sequence ID" value="OPA74839.1"/>
    <property type="molecule type" value="Genomic_DNA"/>
</dbReference>
<evidence type="ECO:0000313" key="7">
    <source>
        <dbReference type="EMBL" id="OPA74839.1"/>
    </source>
</evidence>
<gene>
    <name evidence="7" type="ORF">BFG04_06480</name>
</gene>
<evidence type="ECO:0000256" key="4">
    <source>
        <dbReference type="ARBA" id="ARBA00022967"/>
    </source>
</evidence>
<dbReference type="GO" id="GO:0016887">
    <property type="term" value="F:ATP hydrolysis activity"/>
    <property type="evidence" value="ECO:0007669"/>
    <property type="project" value="InterPro"/>
</dbReference>
<dbReference type="RefSeq" id="WP_078387484.1">
    <property type="nucleotide sequence ID" value="NZ_CP012546.1"/>
</dbReference>
<dbReference type="FunFam" id="3.40.50.300:FF:000134">
    <property type="entry name" value="Iron-enterobactin ABC transporter ATP-binding protein"/>
    <property type="match status" value="1"/>
</dbReference>
<keyword evidence="4" id="KW-1278">Translocase</keyword>
<dbReference type="PANTHER" id="PTHR42794">
    <property type="entry name" value="HEMIN IMPORT ATP-BINDING PROTEIN HMUV"/>
    <property type="match status" value="1"/>
</dbReference>
<protein>
    <submittedName>
        <fullName evidence="7">Heme ABC transporter ATP-binding protein</fullName>
    </submittedName>
</protein>
<evidence type="ECO:0000313" key="8">
    <source>
        <dbReference type="Proteomes" id="UP000189728"/>
    </source>
</evidence>
<dbReference type="Proteomes" id="UP000189728">
    <property type="component" value="Unassembled WGS sequence"/>
</dbReference>
<keyword evidence="2" id="KW-0547">Nucleotide-binding</keyword>
<evidence type="ECO:0000256" key="1">
    <source>
        <dbReference type="ARBA" id="ARBA00022448"/>
    </source>
</evidence>
<dbReference type="AlphaFoldDB" id="A0AAX0LA07"/>
<dbReference type="Gene3D" id="3.40.50.300">
    <property type="entry name" value="P-loop containing nucleotide triphosphate hydrolases"/>
    <property type="match status" value="1"/>
</dbReference>
<dbReference type="InterPro" id="IPR003593">
    <property type="entry name" value="AAA+_ATPase"/>
</dbReference>
<dbReference type="GO" id="GO:0005524">
    <property type="term" value="F:ATP binding"/>
    <property type="evidence" value="ECO:0007669"/>
    <property type="project" value="UniProtKB-KW"/>
</dbReference>
<dbReference type="PROSITE" id="PS50893">
    <property type="entry name" value="ABC_TRANSPORTER_2"/>
    <property type="match status" value="1"/>
</dbReference>
<organism evidence="7 8">
    <name type="scientific">Campylobacter pinnipediorum subsp. pinnipediorum</name>
    <dbReference type="NCBI Taxonomy" id="1660067"/>
    <lineage>
        <taxon>Bacteria</taxon>
        <taxon>Pseudomonadati</taxon>
        <taxon>Campylobacterota</taxon>
        <taxon>Epsilonproteobacteria</taxon>
        <taxon>Campylobacterales</taxon>
        <taxon>Campylobacteraceae</taxon>
        <taxon>Campylobacter</taxon>
    </lineage>
</organism>
<keyword evidence="3 7" id="KW-0067">ATP-binding</keyword>
<dbReference type="CDD" id="cd03214">
    <property type="entry name" value="ABC_Iron-Siderophores_B12_Hemin"/>
    <property type="match status" value="1"/>
</dbReference>
<dbReference type="PANTHER" id="PTHR42794:SF1">
    <property type="entry name" value="HEMIN IMPORT ATP-BINDING PROTEIN HMUV"/>
    <property type="match status" value="1"/>
</dbReference>
<sequence>MKIDVKNLSFGYGNKQILKNIDFSVSSGDFLGVLGANGSGKSTLLKNISGLLSSNHNSIYFDNTPIESYSKKQLSRIIGFVPQKSFLSAPFLVKEVVLMGRFAHMKNAFSGYSKEDYIKVDEILELLGISDFKNRDTSSLSGGEFSKVLIARALVGEPKILLLDEPTSALDLNYAVEMMKICKKLNDELGLISIAVIHDLNLASMFCNRLIMLKKGNLVYSGTSKELYTTEILKDVYDLKCDILEYKSNPLVVAIKE</sequence>
<dbReference type="InterPro" id="IPR017871">
    <property type="entry name" value="ABC_transporter-like_CS"/>
</dbReference>
<comment type="caution">
    <text evidence="7">The sequence shown here is derived from an EMBL/GenBank/DDBJ whole genome shotgun (WGS) entry which is preliminary data.</text>
</comment>
<evidence type="ECO:0000256" key="2">
    <source>
        <dbReference type="ARBA" id="ARBA00022741"/>
    </source>
</evidence>
<dbReference type="SUPFAM" id="SSF52540">
    <property type="entry name" value="P-loop containing nucleoside triphosphate hydrolases"/>
    <property type="match status" value="1"/>
</dbReference>
<evidence type="ECO:0000256" key="5">
    <source>
        <dbReference type="ARBA" id="ARBA00037066"/>
    </source>
</evidence>
<reference evidence="7 8" key="1">
    <citation type="submission" date="2016-08" db="EMBL/GenBank/DDBJ databases">
        <title>Campylobacter species from sea mammals.</title>
        <authorList>
            <person name="Gilbert M.J."/>
            <person name="Byrne B.A."/>
            <person name="Zomer A.L."/>
            <person name="Wagenaar J.A."/>
        </authorList>
    </citation>
    <scope>NUCLEOTIDE SEQUENCE [LARGE SCALE GENOMIC DNA]</scope>
    <source>
        <strain evidence="7 8">1105248</strain>
    </source>
</reference>
<comment type="function">
    <text evidence="5">Part of the ABC transporter complex HmuTUV involved in hemin import. Responsible for energy coupling to the transport system.</text>
</comment>
<evidence type="ECO:0000259" key="6">
    <source>
        <dbReference type="PROSITE" id="PS50893"/>
    </source>
</evidence>
<keyword evidence="1" id="KW-0813">Transport</keyword>
<dbReference type="SMART" id="SM00382">
    <property type="entry name" value="AAA"/>
    <property type="match status" value="1"/>
</dbReference>
<dbReference type="Pfam" id="PF00005">
    <property type="entry name" value="ABC_tran"/>
    <property type="match status" value="1"/>
</dbReference>
<dbReference type="InterPro" id="IPR027417">
    <property type="entry name" value="P-loop_NTPase"/>
</dbReference>
<dbReference type="InterPro" id="IPR003439">
    <property type="entry name" value="ABC_transporter-like_ATP-bd"/>
</dbReference>
<accession>A0AAX0LA07</accession>
<dbReference type="PROSITE" id="PS00211">
    <property type="entry name" value="ABC_TRANSPORTER_1"/>
    <property type="match status" value="1"/>
</dbReference>
<evidence type="ECO:0000256" key="3">
    <source>
        <dbReference type="ARBA" id="ARBA00022840"/>
    </source>
</evidence>
<proteinExistence type="predicted"/>
<name>A0AAX0LA07_9BACT</name>
<feature type="domain" description="ABC transporter" evidence="6">
    <location>
        <begin position="3"/>
        <end position="240"/>
    </location>
</feature>